<feature type="region of interest" description="Disordered" evidence="1">
    <location>
        <begin position="187"/>
        <end position="209"/>
    </location>
</feature>
<dbReference type="GeneID" id="87868142"/>
<dbReference type="PANTHER" id="PTHR38083">
    <property type="entry name" value="CALCIUM-DEPENDENT CELL ADHESION MOLECULE 1-RELATED"/>
    <property type="match status" value="1"/>
</dbReference>
<sequence length="209" mass="22797">MAPSVDPSTVVFYQKKNFEGSGDTYAVGQDVSVPGSLNDKYLSVAVGASAKVIAWQHYNESGHYREWTDSQADISDIGGLSRFKVVDDDTRAISFLFKDATGGDEKQYSLKVDARDVGTVMLYSTTKDGGEYGLVGILPAGGPPVTTAIYVRDEHSGGYLCVGSVFFQWNEESKGVDVVENENWPKQLEQKRTGKSSFEVTLVDNKPSE</sequence>
<dbReference type="Pfam" id="PF14564">
    <property type="entry name" value="Membrane_bind"/>
    <property type="match status" value="1"/>
</dbReference>
<evidence type="ECO:0000259" key="3">
    <source>
        <dbReference type="Pfam" id="PF14564"/>
    </source>
</evidence>
<dbReference type="InterPro" id="IPR011024">
    <property type="entry name" value="G_crystallin-like"/>
</dbReference>
<dbReference type="SUPFAM" id="SSF49695">
    <property type="entry name" value="gamma-Crystallin-like"/>
    <property type="match status" value="1"/>
</dbReference>
<reference evidence="4" key="1">
    <citation type="journal article" date="2023" name="Mol. Phylogenet. Evol.">
        <title>Genome-scale phylogeny and comparative genomics of the fungal order Sordariales.</title>
        <authorList>
            <person name="Hensen N."/>
            <person name="Bonometti L."/>
            <person name="Westerberg I."/>
            <person name="Brannstrom I.O."/>
            <person name="Guillou S."/>
            <person name="Cros-Aarteil S."/>
            <person name="Calhoun S."/>
            <person name="Haridas S."/>
            <person name="Kuo A."/>
            <person name="Mondo S."/>
            <person name="Pangilinan J."/>
            <person name="Riley R."/>
            <person name="LaButti K."/>
            <person name="Andreopoulos B."/>
            <person name="Lipzen A."/>
            <person name="Chen C."/>
            <person name="Yan M."/>
            <person name="Daum C."/>
            <person name="Ng V."/>
            <person name="Clum A."/>
            <person name="Steindorff A."/>
            <person name="Ohm R.A."/>
            <person name="Martin F."/>
            <person name="Silar P."/>
            <person name="Natvig D.O."/>
            <person name="Lalanne C."/>
            <person name="Gautier V."/>
            <person name="Ament-Velasquez S.L."/>
            <person name="Kruys A."/>
            <person name="Hutchinson M.I."/>
            <person name="Powell A.J."/>
            <person name="Barry K."/>
            <person name="Miller A.N."/>
            <person name="Grigoriev I.V."/>
            <person name="Debuchy R."/>
            <person name="Gladieux P."/>
            <person name="Hiltunen Thoren M."/>
            <person name="Johannesson H."/>
        </authorList>
    </citation>
    <scope>NUCLEOTIDE SEQUENCE</scope>
    <source>
        <strain evidence="4">CBS 560.94</strain>
    </source>
</reference>
<keyword evidence="5" id="KW-1185">Reference proteome</keyword>
<dbReference type="InterPro" id="IPR052885">
    <property type="entry name" value="Dictyostelium_CAD"/>
</dbReference>
<dbReference type="InterPro" id="IPR038423">
    <property type="entry name" value="CAD_C_sf"/>
</dbReference>
<dbReference type="PANTHER" id="PTHR38083:SF1">
    <property type="entry name" value="CALCIUM-DEPENDENT CELL ADHESION MOLECULE 1-RELATED"/>
    <property type="match status" value="1"/>
</dbReference>
<gene>
    <name evidence="4" type="ORF">B0H65DRAFT_587732</name>
</gene>
<evidence type="ECO:0000313" key="4">
    <source>
        <dbReference type="EMBL" id="KAK3347828.1"/>
    </source>
</evidence>
<dbReference type="GO" id="GO:0098609">
    <property type="term" value="P:cell-cell adhesion"/>
    <property type="evidence" value="ECO:0007669"/>
    <property type="project" value="InterPro"/>
</dbReference>
<dbReference type="InterPro" id="IPR015059">
    <property type="entry name" value="Ca_cell_adhesion_N_dom"/>
</dbReference>
<feature type="domain" description="Calcium-dependent cell adhesion molecule N-terminal" evidence="2">
    <location>
        <begin position="6"/>
        <end position="87"/>
    </location>
</feature>
<dbReference type="GO" id="GO:0016020">
    <property type="term" value="C:membrane"/>
    <property type="evidence" value="ECO:0007669"/>
    <property type="project" value="InterPro"/>
</dbReference>
<dbReference type="Gene3D" id="2.60.20.10">
    <property type="entry name" value="Crystallins"/>
    <property type="match status" value="1"/>
</dbReference>
<evidence type="ECO:0000313" key="5">
    <source>
        <dbReference type="Proteomes" id="UP001278500"/>
    </source>
</evidence>
<reference evidence="4" key="2">
    <citation type="submission" date="2023-06" db="EMBL/GenBank/DDBJ databases">
        <authorList>
            <consortium name="Lawrence Berkeley National Laboratory"/>
            <person name="Haridas S."/>
            <person name="Hensen N."/>
            <person name="Bonometti L."/>
            <person name="Westerberg I."/>
            <person name="Brannstrom I.O."/>
            <person name="Guillou S."/>
            <person name="Cros-Aarteil S."/>
            <person name="Calhoun S."/>
            <person name="Kuo A."/>
            <person name="Mondo S."/>
            <person name="Pangilinan J."/>
            <person name="Riley R."/>
            <person name="Labutti K."/>
            <person name="Andreopoulos B."/>
            <person name="Lipzen A."/>
            <person name="Chen C."/>
            <person name="Yanf M."/>
            <person name="Daum C."/>
            <person name="Ng V."/>
            <person name="Clum A."/>
            <person name="Steindorff A."/>
            <person name="Ohm R."/>
            <person name="Martin F."/>
            <person name="Silar P."/>
            <person name="Natvig D."/>
            <person name="Lalanne C."/>
            <person name="Gautier V."/>
            <person name="Ament-Velasquez S.L."/>
            <person name="Kruys A."/>
            <person name="Hutchinson M.I."/>
            <person name="Powell A.J."/>
            <person name="Barry K."/>
            <person name="Miller A.N."/>
            <person name="Grigoriev I.V."/>
            <person name="Debuchy R."/>
            <person name="Gladieux P."/>
            <person name="Thoren M.H."/>
            <person name="Johannesson H."/>
        </authorList>
    </citation>
    <scope>NUCLEOTIDE SEQUENCE</scope>
    <source>
        <strain evidence="4">CBS 560.94</strain>
    </source>
</reference>
<dbReference type="RefSeq" id="XP_062682910.1">
    <property type="nucleotide sequence ID" value="XM_062830988.1"/>
</dbReference>
<evidence type="ECO:0000259" key="2">
    <source>
        <dbReference type="Pfam" id="PF08964"/>
    </source>
</evidence>
<dbReference type="EMBL" id="JAUEPP010000003">
    <property type="protein sequence ID" value="KAK3347828.1"/>
    <property type="molecule type" value="Genomic_DNA"/>
</dbReference>
<dbReference type="Pfam" id="PF08964">
    <property type="entry name" value="Crystall_3"/>
    <property type="match status" value="1"/>
</dbReference>
<protein>
    <submittedName>
        <fullName evidence="4">Beta/Gamma crystallin-domain-containing protein</fullName>
    </submittedName>
</protein>
<proteinExistence type="predicted"/>
<dbReference type="Proteomes" id="UP001278500">
    <property type="component" value="Unassembled WGS sequence"/>
</dbReference>
<dbReference type="AlphaFoldDB" id="A0AAE0MU46"/>
<dbReference type="Gene3D" id="2.60.40.1720">
    <property type="entry name" value="Calcium-dependent cell adhesion molecule-1"/>
    <property type="match status" value="1"/>
</dbReference>
<name>A0AAE0MU46_9PEZI</name>
<evidence type="ECO:0000256" key="1">
    <source>
        <dbReference type="SAM" id="MobiDB-lite"/>
    </source>
</evidence>
<organism evidence="4 5">
    <name type="scientific">Neurospora tetraspora</name>
    <dbReference type="NCBI Taxonomy" id="94610"/>
    <lineage>
        <taxon>Eukaryota</taxon>
        <taxon>Fungi</taxon>
        <taxon>Dikarya</taxon>
        <taxon>Ascomycota</taxon>
        <taxon>Pezizomycotina</taxon>
        <taxon>Sordariomycetes</taxon>
        <taxon>Sordariomycetidae</taxon>
        <taxon>Sordariales</taxon>
        <taxon>Sordariaceae</taxon>
        <taxon>Neurospora</taxon>
    </lineage>
</organism>
<dbReference type="InterPro" id="IPR029283">
    <property type="entry name" value="Membrane-bd"/>
</dbReference>
<feature type="domain" description="Calcium-dependent cell adhesion molecule 1 membrane-binding" evidence="3">
    <location>
        <begin position="93"/>
        <end position="202"/>
    </location>
</feature>
<accession>A0AAE0MU46</accession>
<comment type="caution">
    <text evidence="4">The sequence shown here is derived from an EMBL/GenBank/DDBJ whole genome shotgun (WGS) entry which is preliminary data.</text>
</comment>